<proteinExistence type="predicted"/>
<dbReference type="AlphaFoldDB" id="A0A1G2S515"/>
<organism evidence="2 3">
    <name type="scientific">Candidatus Yonathbacteria bacterium RIFCSPHIGHO2_01_FULL_51_10</name>
    <dbReference type="NCBI Taxonomy" id="1802723"/>
    <lineage>
        <taxon>Bacteria</taxon>
        <taxon>Candidatus Yonathiibacteriota</taxon>
    </lineage>
</organism>
<evidence type="ECO:0000313" key="3">
    <source>
        <dbReference type="Proteomes" id="UP000176997"/>
    </source>
</evidence>
<dbReference type="STRING" id="1802723.A2675_04130"/>
<protein>
    <recommendedName>
        <fullName evidence="4">DUF5673 domain-containing protein</fullName>
    </recommendedName>
</protein>
<accession>A0A1G2S515</accession>
<evidence type="ECO:0000313" key="2">
    <source>
        <dbReference type="EMBL" id="OHA79769.1"/>
    </source>
</evidence>
<comment type="caution">
    <text evidence="2">The sequence shown here is derived from an EMBL/GenBank/DDBJ whole genome shotgun (WGS) entry which is preliminary data.</text>
</comment>
<keyword evidence="1" id="KW-1133">Transmembrane helix</keyword>
<feature type="transmembrane region" description="Helical" evidence="1">
    <location>
        <begin position="23"/>
        <end position="55"/>
    </location>
</feature>
<keyword evidence="1" id="KW-0472">Membrane</keyword>
<evidence type="ECO:0000256" key="1">
    <source>
        <dbReference type="SAM" id="Phobius"/>
    </source>
</evidence>
<reference evidence="2 3" key="1">
    <citation type="journal article" date="2016" name="Nat. Commun.">
        <title>Thousands of microbial genomes shed light on interconnected biogeochemical processes in an aquifer system.</title>
        <authorList>
            <person name="Anantharaman K."/>
            <person name="Brown C.T."/>
            <person name="Hug L.A."/>
            <person name="Sharon I."/>
            <person name="Castelle C.J."/>
            <person name="Probst A.J."/>
            <person name="Thomas B.C."/>
            <person name="Singh A."/>
            <person name="Wilkins M.J."/>
            <person name="Karaoz U."/>
            <person name="Brodie E.L."/>
            <person name="Williams K.H."/>
            <person name="Hubbard S.S."/>
            <person name="Banfield J.F."/>
        </authorList>
    </citation>
    <scope>NUCLEOTIDE SEQUENCE [LARGE SCALE GENOMIC DNA]</scope>
</reference>
<keyword evidence="1" id="KW-0812">Transmembrane</keyword>
<name>A0A1G2S515_9BACT</name>
<evidence type="ECO:0008006" key="4">
    <source>
        <dbReference type="Google" id="ProtNLM"/>
    </source>
</evidence>
<sequence>MESDMLISWEVPAYEHRPKTSDWYWALGIIAVSGSVAAFFLGNFLFGVLILVGAFTMGLHGGKEPPQMHVEIGERGIRIDKVLYPYMSLRSFWITPNDPPKLIILSKKIFVPHIIVPMEDAIDPLLVHEKLVPFLDEEEQQEPLPYRLMDWLGF</sequence>
<gene>
    <name evidence="2" type="ORF">A2675_04130</name>
</gene>
<dbReference type="Proteomes" id="UP000176997">
    <property type="component" value="Unassembled WGS sequence"/>
</dbReference>
<dbReference type="EMBL" id="MHUS01000043">
    <property type="protein sequence ID" value="OHA79769.1"/>
    <property type="molecule type" value="Genomic_DNA"/>
</dbReference>